<dbReference type="InterPro" id="IPR023631">
    <property type="entry name" value="Amidase_dom"/>
</dbReference>
<name>A0A9P9WX18_9PEZI</name>
<proteinExistence type="predicted"/>
<keyword evidence="3" id="KW-1185">Reference proteome</keyword>
<dbReference type="NCBIfam" id="NF005127">
    <property type="entry name" value="PRK06565.1"/>
    <property type="match status" value="1"/>
</dbReference>
<dbReference type="PANTHER" id="PTHR42678:SF11">
    <property type="entry name" value="AMIDASE FAMILY PROTEIN"/>
    <property type="match status" value="1"/>
</dbReference>
<dbReference type="Gene3D" id="3.90.1300.10">
    <property type="entry name" value="Amidase signature (AS) domain"/>
    <property type="match status" value="1"/>
</dbReference>
<dbReference type="SUPFAM" id="SSF75304">
    <property type="entry name" value="Amidase signature (AS) enzymes"/>
    <property type="match status" value="1"/>
</dbReference>
<dbReference type="Proteomes" id="UP000829685">
    <property type="component" value="Unassembled WGS sequence"/>
</dbReference>
<feature type="domain" description="Amidase" evidence="1">
    <location>
        <begin position="30"/>
        <end position="335"/>
    </location>
</feature>
<comment type="caution">
    <text evidence="2">The sequence shown here is derived from an EMBL/GenBank/DDBJ whole genome shotgun (WGS) entry which is preliminary data.</text>
</comment>
<dbReference type="Pfam" id="PF01425">
    <property type="entry name" value="Amidase"/>
    <property type="match status" value="1"/>
</dbReference>
<evidence type="ECO:0000259" key="1">
    <source>
        <dbReference type="Pfam" id="PF01425"/>
    </source>
</evidence>
<dbReference type="AlphaFoldDB" id="A0A9P9WX18"/>
<reference evidence="2" key="1">
    <citation type="submission" date="2021-03" db="EMBL/GenBank/DDBJ databases">
        <title>Revisited historic fungal species revealed as producer of novel bioactive compounds through whole genome sequencing and comparative genomics.</title>
        <authorList>
            <person name="Vignolle G.A."/>
            <person name="Hochenegger N."/>
            <person name="Mach R.L."/>
            <person name="Mach-Aigner A.R."/>
            <person name="Javad Rahimi M."/>
            <person name="Salim K.A."/>
            <person name="Chan C.M."/>
            <person name="Lim L.B.L."/>
            <person name="Cai F."/>
            <person name="Druzhinina I.S."/>
            <person name="U'Ren J.M."/>
            <person name="Derntl C."/>
        </authorList>
    </citation>
    <scope>NUCLEOTIDE SEQUENCE</scope>
    <source>
        <strain evidence="2">TUCIM 5799</strain>
    </source>
</reference>
<organism evidence="2 3">
    <name type="scientific">Neoarthrinium moseri</name>
    <dbReference type="NCBI Taxonomy" id="1658444"/>
    <lineage>
        <taxon>Eukaryota</taxon>
        <taxon>Fungi</taxon>
        <taxon>Dikarya</taxon>
        <taxon>Ascomycota</taxon>
        <taxon>Pezizomycotina</taxon>
        <taxon>Sordariomycetes</taxon>
        <taxon>Xylariomycetidae</taxon>
        <taxon>Amphisphaeriales</taxon>
        <taxon>Apiosporaceae</taxon>
        <taxon>Neoarthrinium</taxon>
    </lineage>
</organism>
<sequence length="683" mass="74234">MAVSESINLVDASISDLKRALDSGSLTSVELITRYLHRIAKYDMRGPVLNSIPVINPHVLEDAQASDDYRASGKTPRPLEGIPFTVKDSFRVKGMTVAAGSPAFADLVASDDCFIVQQLREAGAIVLGRTNMPAMADGGCQRGLYDRAESPYNPAFSTTAYASGSSNGCGTSTTASFAAFGFAGETVSSGRSPASNNALVGYSPSRGVIPIRGQWPLYPTCDVVVPHTKSLSDLFDVLNVIVADDADVRGLDFWRSQSHISIPAASSIRPTDFHSLEDAKALQGKRIAVPKCFLGVEGYGLTSMCSEEVLRLFRAALRDLEALGATVVETSFPLYAQYTKQDFPGQATNVPGLTNDWMSIERCQLIAMGWDDFLRDNKDPKHPDLPSVDPSKIHPHIAPLDDPSAHSEAQNQVRYPEMIDSVRVRNSTPSTLPGCAEALEALEAMRKKFYEDWMDENRYDLLAFPTNGDVVAADADENMESMIHALQDGIKYSNGGRALKHLGVPCITVPMGEIKDKKIPVGITFANKGWADSDLLRYAFAYETASKRRTSPPLAPSLPTDLIAIRGDSPAQNRGASQKAHLKVESVTSDKEDAAEQHVRHVSIRGSVEFDEPVDTVSAYVDGEPVDNLLVDGSQWSFDGRIARPIRHDKYPTSVKLPRDHIMVTVIAKAANGRSAAQYIMVE</sequence>
<dbReference type="InterPro" id="IPR036928">
    <property type="entry name" value="AS_sf"/>
</dbReference>
<evidence type="ECO:0000313" key="3">
    <source>
        <dbReference type="Proteomes" id="UP000829685"/>
    </source>
</evidence>
<dbReference type="OrthoDB" id="566138at2759"/>
<dbReference type="EMBL" id="JAFIMR010000002">
    <property type="protein sequence ID" value="KAI1880805.1"/>
    <property type="molecule type" value="Genomic_DNA"/>
</dbReference>
<evidence type="ECO:0000313" key="2">
    <source>
        <dbReference type="EMBL" id="KAI1880805.1"/>
    </source>
</evidence>
<gene>
    <name evidence="2" type="ORF">JX265_001045</name>
</gene>
<protein>
    <recommendedName>
        <fullName evidence="1">Amidase domain-containing protein</fullName>
    </recommendedName>
</protein>
<accession>A0A9P9WX18</accession>
<dbReference type="PANTHER" id="PTHR42678">
    <property type="entry name" value="AMIDASE"/>
    <property type="match status" value="1"/>
</dbReference>